<dbReference type="GO" id="GO:0016874">
    <property type="term" value="F:ligase activity"/>
    <property type="evidence" value="ECO:0007669"/>
    <property type="project" value="UniProtKB-KW"/>
</dbReference>
<dbReference type="PROSITE" id="PS51163">
    <property type="entry name" value="YRDC"/>
    <property type="match status" value="1"/>
</dbReference>
<dbReference type="PROSITE" id="PS00150">
    <property type="entry name" value="ACYLPHOSPHATASE_1"/>
    <property type="match status" value="1"/>
</dbReference>
<dbReference type="Gene3D" id="3.90.870.50">
    <property type="match status" value="1"/>
</dbReference>
<evidence type="ECO:0000313" key="13">
    <source>
        <dbReference type="Proteomes" id="UP001243009"/>
    </source>
</evidence>
<gene>
    <name evidence="12" type="primary">hypF</name>
    <name evidence="12" type="ORF">Q7A36_13295</name>
</gene>
<accession>A0ABT9DZJ1</accession>
<evidence type="ECO:0000256" key="6">
    <source>
        <dbReference type="ARBA" id="ARBA00022833"/>
    </source>
</evidence>
<sequence>MDGALAPVVPRARLRVRGLVQGVGFRPFVHRLAGEFGISGWVRNDEAGVLIEAAGERLALFRAALAERPPPLVRLDALEEEALAPAPPAAPGFAILESARAGAATTAIGPDAAVCGDCLAELFDPADRRHRYPFLNCTHCGPRFTIAARLPYDRPQTSMAGFPLCADCARDYADPADRRFHAQPIACPACGPRLSVPVEEILARLLAGQVLAIKGIGGFHLACDARNAAAVARLRAAKRREAKPFALMAANAASLDAVAAIAPAERALLESPARPIVLLRRRGAIDLPDPAPGLGWVGAMLPYAPLHWLIFHEAAGRPAGIAWCAAPQDLLLVMTSANPPGEPLVLDGAEAARRLHGLADAVVDHDRPILVRADDPVARVVAGAPRWLRRGRGCTPAPIRLARGGPPVAALGAHLKAAVCVTRGEAAFLSQHVGDLDSGATRDFHAEALRHLLALTEAAPALLAHDLHPDLASTALAQALPVPALGVQHHHAHVAAVLAEHGVEGPCLGLALDGHGHGSDGAAWGGELLAVEGARFERLGHLAPLALPGGDAAARQPWRLAAAALHALGRGEAIAARFAGEPQAAGVAALLARGLRCPPSTSCGRLFDAAAGLLGVSAVQCYEGEAAMRLEALVRRPRVLPGGWAVRAGVLDLLPLLAALDGRDPQEGAELFHGTLVAALVDWTLPLLAGRGERRIALGGGCLANAVLAEGLAEGFARHGIAALLPRLAPPGDGGLALGQAWVAQHHLQGEV</sequence>
<feature type="active site" evidence="9">
    <location>
        <position position="26"/>
    </location>
</feature>
<evidence type="ECO:0000256" key="7">
    <source>
        <dbReference type="ARBA" id="ARBA00048220"/>
    </source>
</evidence>
<evidence type="ECO:0000256" key="8">
    <source>
        <dbReference type="PIRNR" id="PIRNR006256"/>
    </source>
</evidence>
<dbReference type="EC" id="6.2.-.-" evidence="8"/>
<dbReference type="Pfam" id="PF07503">
    <property type="entry name" value="zf-HYPF"/>
    <property type="match status" value="2"/>
</dbReference>
<comment type="pathway">
    <text evidence="1 8">Protein modification; [NiFe] hydrogenase maturation.</text>
</comment>
<dbReference type="SUPFAM" id="SSF55821">
    <property type="entry name" value="YrdC/RibB"/>
    <property type="match status" value="1"/>
</dbReference>
<evidence type="ECO:0000259" key="10">
    <source>
        <dbReference type="PROSITE" id="PS51160"/>
    </source>
</evidence>
<dbReference type="Pfam" id="PF00708">
    <property type="entry name" value="Acylphosphatase"/>
    <property type="match status" value="1"/>
</dbReference>
<dbReference type="InterPro" id="IPR051060">
    <property type="entry name" value="Carbamoyltrans_HypF-like"/>
</dbReference>
<dbReference type="InterPro" id="IPR011125">
    <property type="entry name" value="Znf_HypF"/>
</dbReference>
<dbReference type="Gene3D" id="3.30.420.360">
    <property type="match status" value="1"/>
</dbReference>
<dbReference type="RefSeq" id="WP_305104186.1">
    <property type="nucleotide sequence ID" value="NZ_JAUTWS010000011.1"/>
</dbReference>
<reference evidence="12 13" key="1">
    <citation type="submission" date="2023-08" db="EMBL/GenBank/DDBJ databases">
        <title>The draft genome sequence of Paracraurococcus sp. LOR1-02.</title>
        <authorList>
            <person name="Kingkaew E."/>
            <person name="Tanasupawat S."/>
        </authorList>
    </citation>
    <scope>NUCLEOTIDE SEQUENCE [LARGE SCALE GENOMIC DNA]</scope>
    <source>
        <strain evidence="12 13">LOR1-02</strain>
    </source>
</reference>
<name>A0ABT9DZJ1_9PROT</name>
<dbReference type="SUPFAM" id="SSF54975">
    <property type="entry name" value="Acylphosphatase/BLUF domain-like"/>
    <property type="match status" value="1"/>
</dbReference>
<dbReference type="Proteomes" id="UP001243009">
    <property type="component" value="Unassembled WGS sequence"/>
</dbReference>
<dbReference type="PANTHER" id="PTHR42959">
    <property type="entry name" value="CARBAMOYLTRANSFERASE"/>
    <property type="match status" value="1"/>
</dbReference>
<dbReference type="InterPro" id="IPR041440">
    <property type="entry name" value="HypF_C"/>
</dbReference>
<evidence type="ECO:0000256" key="3">
    <source>
        <dbReference type="ARBA" id="ARBA00022598"/>
    </source>
</evidence>
<evidence type="ECO:0000259" key="11">
    <source>
        <dbReference type="PROSITE" id="PS51163"/>
    </source>
</evidence>
<evidence type="ECO:0000256" key="5">
    <source>
        <dbReference type="ARBA" id="ARBA00022771"/>
    </source>
</evidence>
<evidence type="ECO:0000256" key="4">
    <source>
        <dbReference type="ARBA" id="ARBA00022723"/>
    </source>
</evidence>
<proteinExistence type="inferred from homology"/>
<protein>
    <recommendedName>
        <fullName evidence="8">Carbamoyltransferase HypF</fullName>
        <ecNumber evidence="8">6.2.-.-</ecNumber>
    </recommendedName>
</protein>
<dbReference type="InterPro" id="IPR017968">
    <property type="entry name" value="Acylphosphatase_CS"/>
</dbReference>
<feature type="domain" description="Acylphosphatase-like" evidence="10">
    <location>
        <begin position="11"/>
        <end position="97"/>
    </location>
</feature>
<keyword evidence="13" id="KW-1185">Reference proteome</keyword>
<dbReference type="Gene3D" id="3.30.420.40">
    <property type="match status" value="1"/>
</dbReference>
<evidence type="ECO:0000256" key="1">
    <source>
        <dbReference type="ARBA" id="ARBA00004711"/>
    </source>
</evidence>
<dbReference type="InterPro" id="IPR055128">
    <property type="entry name" value="HypF_C_2"/>
</dbReference>
<dbReference type="Gene3D" id="3.30.110.120">
    <property type="match status" value="1"/>
</dbReference>
<comment type="similarity">
    <text evidence="2 8">Belongs to the carbamoyltransferase HypF family.</text>
</comment>
<dbReference type="PROSITE" id="PS51160">
    <property type="entry name" value="ACYLPHOSPHATASE_3"/>
    <property type="match status" value="1"/>
</dbReference>
<feature type="active site" evidence="9">
    <location>
        <position position="44"/>
    </location>
</feature>
<dbReference type="NCBIfam" id="TIGR00143">
    <property type="entry name" value="hypF"/>
    <property type="match status" value="1"/>
</dbReference>
<keyword evidence="4" id="KW-0479">Metal-binding</keyword>
<dbReference type="InterPro" id="IPR017945">
    <property type="entry name" value="DHBP_synth_RibB-like_a/b_dom"/>
</dbReference>
<comment type="catalytic activity">
    <reaction evidence="9">
        <text>an acyl phosphate + H2O = a carboxylate + phosphate + H(+)</text>
        <dbReference type="Rhea" id="RHEA:14965"/>
        <dbReference type="ChEBI" id="CHEBI:15377"/>
        <dbReference type="ChEBI" id="CHEBI:15378"/>
        <dbReference type="ChEBI" id="CHEBI:29067"/>
        <dbReference type="ChEBI" id="CHEBI:43474"/>
        <dbReference type="ChEBI" id="CHEBI:59918"/>
        <dbReference type="EC" id="3.6.1.7"/>
    </reaction>
</comment>
<dbReference type="InterPro" id="IPR006070">
    <property type="entry name" value="Sua5-like_dom"/>
</dbReference>
<keyword evidence="9" id="KW-0378">Hydrolase</keyword>
<dbReference type="EMBL" id="JAUTWS010000011">
    <property type="protein sequence ID" value="MDO9709321.1"/>
    <property type="molecule type" value="Genomic_DNA"/>
</dbReference>
<keyword evidence="3 12" id="KW-0436">Ligase</keyword>
<dbReference type="InterPro" id="IPR001792">
    <property type="entry name" value="Acylphosphatase-like_dom"/>
</dbReference>
<dbReference type="InterPro" id="IPR004421">
    <property type="entry name" value="Carbamoyltransferase_HypF"/>
</dbReference>
<comment type="catalytic activity">
    <reaction evidence="7 8">
        <text>C-terminal L-cysteinyl-[HypE protein] + carbamoyl phosphate + ATP + H2O = C-terminal S-carboxamide-L-cysteinyl-[HypE protein] + AMP + phosphate + diphosphate + H(+)</text>
        <dbReference type="Rhea" id="RHEA:55636"/>
        <dbReference type="Rhea" id="RHEA-COMP:14247"/>
        <dbReference type="Rhea" id="RHEA-COMP:14392"/>
        <dbReference type="ChEBI" id="CHEBI:15377"/>
        <dbReference type="ChEBI" id="CHEBI:15378"/>
        <dbReference type="ChEBI" id="CHEBI:30616"/>
        <dbReference type="ChEBI" id="CHEBI:33019"/>
        <dbReference type="ChEBI" id="CHEBI:43474"/>
        <dbReference type="ChEBI" id="CHEBI:58228"/>
        <dbReference type="ChEBI" id="CHEBI:76913"/>
        <dbReference type="ChEBI" id="CHEBI:139126"/>
        <dbReference type="ChEBI" id="CHEBI:456215"/>
    </reaction>
</comment>
<evidence type="ECO:0000256" key="2">
    <source>
        <dbReference type="ARBA" id="ARBA00008097"/>
    </source>
</evidence>
<dbReference type="InterPro" id="IPR036046">
    <property type="entry name" value="Acylphosphatase-like_dom_sf"/>
</dbReference>
<evidence type="ECO:0000313" key="12">
    <source>
        <dbReference type="EMBL" id="MDO9709321.1"/>
    </source>
</evidence>
<evidence type="ECO:0000256" key="9">
    <source>
        <dbReference type="PROSITE-ProRule" id="PRU00520"/>
    </source>
</evidence>
<dbReference type="PANTHER" id="PTHR42959:SF1">
    <property type="entry name" value="CARBAMOYLTRANSFERASE HYPF"/>
    <property type="match status" value="1"/>
</dbReference>
<dbReference type="Pfam" id="PF01300">
    <property type="entry name" value="Sua5_yciO_yrdC"/>
    <property type="match status" value="1"/>
</dbReference>
<keyword evidence="6" id="KW-0862">Zinc</keyword>
<comment type="caution">
    <text evidence="12">The sequence shown here is derived from an EMBL/GenBank/DDBJ whole genome shotgun (WGS) entry which is preliminary data.</text>
</comment>
<dbReference type="Pfam" id="PF17788">
    <property type="entry name" value="HypF_C"/>
    <property type="match status" value="1"/>
</dbReference>
<dbReference type="Pfam" id="PF22521">
    <property type="entry name" value="HypF_C_2"/>
    <property type="match status" value="1"/>
</dbReference>
<dbReference type="PIRSF" id="PIRSF006256">
    <property type="entry name" value="CMPcnvr_hdrg_mat"/>
    <property type="match status" value="1"/>
</dbReference>
<comment type="function">
    <text evidence="8">Involved in the maturation of [NiFe] hydrogenases. Along with HypE, it catalyzes the synthesis of the CN ligands of the active site iron of [NiFe]-hydrogenases. HypF functions as a carbamoyl transferase using carbamoylphosphate as a substrate and transferring the carboxamido moiety in an ATP-dependent reaction to the thiolate of the C-terminal cysteine of HypE yielding a protein-S-carboxamide.</text>
</comment>
<keyword evidence="5" id="KW-0863">Zinc-finger</keyword>
<organism evidence="12 13">
    <name type="scientific">Paracraurococcus lichenis</name>
    <dbReference type="NCBI Taxonomy" id="3064888"/>
    <lineage>
        <taxon>Bacteria</taxon>
        <taxon>Pseudomonadati</taxon>
        <taxon>Pseudomonadota</taxon>
        <taxon>Alphaproteobacteria</taxon>
        <taxon>Acetobacterales</taxon>
        <taxon>Roseomonadaceae</taxon>
        <taxon>Paracraurococcus</taxon>
    </lineage>
</organism>
<feature type="domain" description="YrdC-like" evidence="11">
    <location>
        <begin position="195"/>
        <end position="393"/>
    </location>
</feature>